<evidence type="ECO:0000313" key="3">
    <source>
        <dbReference type="Proteomes" id="UP000440713"/>
    </source>
</evidence>
<evidence type="ECO:0008006" key="4">
    <source>
        <dbReference type="Google" id="ProtNLM"/>
    </source>
</evidence>
<feature type="region of interest" description="Disordered" evidence="1">
    <location>
        <begin position="253"/>
        <end position="272"/>
    </location>
</feature>
<dbReference type="PANTHER" id="PTHR41248">
    <property type="entry name" value="NORD PROTEIN"/>
    <property type="match status" value="1"/>
</dbReference>
<sequence>MMNSKLRNENIVWTVSEDYSVVPALNLFDEYDNEDLQFYRMMLLGQVYKDVNMEKLLEYLSITIPKTGLKNAFLKLVEIYLDDCFSENLLRNRPGAKEYREKFYSEIEEKYAACDFEKMTVEEEIEFVYSSRIIGKYVVIRDVTDEMIGFMRKRNNERDTDEIIKVLNACFLKYFYKNYRNSNSNDAEFELLKIEEAKSENELKEDVEKEKQRLNFKMKKKHIEKFNPKDLIGEVSIESAEFTKAIDEDKIVRDERADDGQSKSNSTEYSKGEMEKMVESRYGEAIYPQFILKNIEKDISTGIHEGIKLHITEGNFLKGKYDPYFAKAIDNQREVNYEYYKDNELIFRRSINELKEVIRKKFISDEEDEDSFSNSGRLIPSRVWRNRFLNDDKIFVKNNCFEMESITVDILLDVSASQLEREEYVAAQAYIIAEALTSLNIPTRVAGFCNFFNYLVVTQYRDYKDPRGKNTNIFKFRASGSNRDGLAFKYISNQMNLREEENKILIVLSDGKPNDKINLGVRSFPNVDAQDYEGDIAIKDTAQEIFNLKMLNRNVLGIFTGEEEDLEYEKKIYGKDFAYIKDLNRFSRTIGYFLQQINF</sequence>
<dbReference type="EMBL" id="VUNE01000001">
    <property type="protein sequence ID" value="MST61683.1"/>
    <property type="molecule type" value="Genomic_DNA"/>
</dbReference>
<organism evidence="2 3">
    <name type="scientific">Peptostreptococcus porci</name>
    <dbReference type="NCBI Taxonomy" id="2652282"/>
    <lineage>
        <taxon>Bacteria</taxon>
        <taxon>Bacillati</taxon>
        <taxon>Bacillota</taxon>
        <taxon>Clostridia</taxon>
        <taxon>Peptostreptococcales</taxon>
        <taxon>Peptostreptococcaceae</taxon>
        <taxon>Peptostreptococcus</taxon>
    </lineage>
</organism>
<dbReference type="AlphaFoldDB" id="A0A6N7XDQ3"/>
<dbReference type="InterPro" id="IPR036465">
    <property type="entry name" value="vWFA_dom_sf"/>
</dbReference>
<gene>
    <name evidence="2" type="ORF">FYJ71_01675</name>
</gene>
<dbReference type="SUPFAM" id="SSF53300">
    <property type="entry name" value="vWA-like"/>
    <property type="match status" value="1"/>
</dbReference>
<name>A0A6N7XDQ3_9FIRM</name>
<proteinExistence type="predicted"/>
<reference evidence="2 3" key="1">
    <citation type="submission" date="2019-08" db="EMBL/GenBank/DDBJ databases">
        <title>In-depth cultivation of the pig gut microbiome towards novel bacterial diversity and tailored functional studies.</title>
        <authorList>
            <person name="Wylensek D."/>
            <person name="Hitch T.C.A."/>
            <person name="Clavel T."/>
        </authorList>
    </citation>
    <scope>NUCLEOTIDE SEQUENCE [LARGE SCALE GENOMIC DNA]</scope>
    <source>
        <strain evidence="2 3">WCA-SAB-591-4A-A</strain>
    </source>
</reference>
<protein>
    <recommendedName>
        <fullName evidence="4">Nitric oxide reductase activation protein</fullName>
    </recommendedName>
</protein>
<dbReference type="PANTHER" id="PTHR41248:SF1">
    <property type="entry name" value="NORD PROTEIN"/>
    <property type="match status" value="1"/>
</dbReference>
<keyword evidence="3" id="KW-1185">Reference proteome</keyword>
<comment type="caution">
    <text evidence="2">The sequence shown here is derived from an EMBL/GenBank/DDBJ whole genome shotgun (WGS) entry which is preliminary data.</text>
</comment>
<evidence type="ECO:0000313" key="2">
    <source>
        <dbReference type="EMBL" id="MST61683.1"/>
    </source>
</evidence>
<evidence type="ECO:0000256" key="1">
    <source>
        <dbReference type="SAM" id="MobiDB-lite"/>
    </source>
</evidence>
<dbReference type="InterPro" id="IPR051928">
    <property type="entry name" value="NorD/CobT"/>
</dbReference>
<accession>A0A6N7XDQ3</accession>
<dbReference type="Proteomes" id="UP000440713">
    <property type="component" value="Unassembled WGS sequence"/>
</dbReference>